<dbReference type="EMBL" id="JANPWB010000013">
    <property type="protein sequence ID" value="KAJ1109212.1"/>
    <property type="molecule type" value="Genomic_DNA"/>
</dbReference>
<feature type="region of interest" description="Disordered" evidence="1">
    <location>
        <begin position="1"/>
        <end position="41"/>
    </location>
</feature>
<gene>
    <name evidence="2" type="ORF">NDU88_006575</name>
</gene>
<reference evidence="2" key="1">
    <citation type="journal article" date="2022" name="bioRxiv">
        <title>Sequencing and chromosome-scale assembly of the giantPleurodeles waltlgenome.</title>
        <authorList>
            <person name="Brown T."/>
            <person name="Elewa A."/>
            <person name="Iarovenko S."/>
            <person name="Subramanian E."/>
            <person name="Araus A.J."/>
            <person name="Petzold A."/>
            <person name="Susuki M."/>
            <person name="Suzuki K.-i.T."/>
            <person name="Hayashi T."/>
            <person name="Toyoda A."/>
            <person name="Oliveira C."/>
            <person name="Osipova E."/>
            <person name="Leigh N.D."/>
            <person name="Simon A."/>
            <person name="Yun M.H."/>
        </authorList>
    </citation>
    <scope>NUCLEOTIDE SEQUENCE</scope>
    <source>
        <strain evidence="2">20211129_DDA</strain>
        <tissue evidence="2">Liver</tissue>
    </source>
</reference>
<evidence type="ECO:0000313" key="3">
    <source>
        <dbReference type="Proteomes" id="UP001066276"/>
    </source>
</evidence>
<dbReference type="AlphaFoldDB" id="A0AAV7MZW1"/>
<dbReference type="Proteomes" id="UP001066276">
    <property type="component" value="Chromosome 9"/>
</dbReference>
<name>A0AAV7MZW1_PLEWA</name>
<protein>
    <submittedName>
        <fullName evidence="2">Uncharacterized protein</fullName>
    </submittedName>
</protein>
<evidence type="ECO:0000313" key="2">
    <source>
        <dbReference type="EMBL" id="KAJ1109212.1"/>
    </source>
</evidence>
<proteinExistence type="predicted"/>
<accession>A0AAV7MZW1</accession>
<organism evidence="2 3">
    <name type="scientific">Pleurodeles waltl</name>
    <name type="common">Iberian ribbed newt</name>
    <dbReference type="NCBI Taxonomy" id="8319"/>
    <lineage>
        <taxon>Eukaryota</taxon>
        <taxon>Metazoa</taxon>
        <taxon>Chordata</taxon>
        <taxon>Craniata</taxon>
        <taxon>Vertebrata</taxon>
        <taxon>Euteleostomi</taxon>
        <taxon>Amphibia</taxon>
        <taxon>Batrachia</taxon>
        <taxon>Caudata</taxon>
        <taxon>Salamandroidea</taxon>
        <taxon>Salamandridae</taxon>
        <taxon>Pleurodelinae</taxon>
        <taxon>Pleurodeles</taxon>
    </lineage>
</organism>
<comment type="caution">
    <text evidence="2">The sequence shown here is derived from an EMBL/GenBank/DDBJ whole genome shotgun (WGS) entry which is preliminary data.</text>
</comment>
<keyword evidence="3" id="KW-1185">Reference proteome</keyword>
<sequence length="90" mass="9975">MTPPHATLDATPKKSWEPEDDLSNGSWKERRTREHRKPVKTAIAGRDAKEILGARGRPLQWILEGAKNQEHCKPAKTAIAGPRSRTAAAK</sequence>
<evidence type="ECO:0000256" key="1">
    <source>
        <dbReference type="SAM" id="MobiDB-lite"/>
    </source>
</evidence>